<keyword evidence="3" id="KW-1185">Reference proteome</keyword>
<dbReference type="Proteomes" id="UP001055940">
    <property type="component" value="Chromosome"/>
</dbReference>
<reference evidence="2" key="1">
    <citation type="submission" date="2022-06" db="EMBL/GenBank/DDBJ databases">
        <authorList>
            <person name="Ping M."/>
        </authorList>
    </citation>
    <scope>NUCLEOTIDE SEQUENCE</scope>
    <source>
        <strain evidence="2">JCM11759T</strain>
    </source>
</reference>
<accession>A0ABY5D4V6</accession>
<gene>
    <name evidence="2" type="ORF">NE857_26335</name>
</gene>
<name>A0ABY5D4V6_9ACTN</name>
<evidence type="ECO:0000313" key="2">
    <source>
        <dbReference type="EMBL" id="USY18771.1"/>
    </source>
</evidence>
<organism evidence="2 3">
    <name type="scientific">Nocardiopsis exhalans</name>
    <dbReference type="NCBI Taxonomy" id="163604"/>
    <lineage>
        <taxon>Bacteria</taxon>
        <taxon>Bacillati</taxon>
        <taxon>Actinomycetota</taxon>
        <taxon>Actinomycetes</taxon>
        <taxon>Streptosporangiales</taxon>
        <taxon>Nocardiopsidaceae</taxon>
        <taxon>Nocardiopsis</taxon>
    </lineage>
</organism>
<feature type="domain" description="RiboL-PSP-HEPN" evidence="1">
    <location>
        <begin position="87"/>
        <end position="249"/>
    </location>
</feature>
<evidence type="ECO:0000313" key="3">
    <source>
        <dbReference type="Proteomes" id="UP001055940"/>
    </source>
</evidence>
<evidence type="ECO:0000259" key="1">
    <source>
        <dbReference type="Pfam" id="PF18735"/>
    </source>
</evidence>
<dbReference type="EMBL" id="CP099837">
    <property type="protein sequence ID" value="USY18771.1"/>
    <property type="molecule type" value="Genomic_DNA"/>
</dbReference>
<dbReference type="Pfam" id="PF18735">
    <property type="entry name" value="HEPN_RiboL-PSP"/>
    <property type="match status" value="1"/>
</dbReference>
<sequence>MGGTKKPTAREAFDLNMDDAKILVELAEMLTNQRRRRMRTEKRKRVGEALRYSQKEWDELECLESDSAFIVFKPGYAHWRERLDERNLRPLLRQAIVAACAAVETFCADRVMERLSGALKLKPPPPRLLELSMTVADYLRIDEQYERTQWGLRQLIELEVREKASTAPSQVGALFALVGEKGLLAKVDGKRGLAKTSTHQSLEEITERRNRIAHQGDRVGHGRATISVQEVRQDLGCLVSIVNALDQLTKAPNKTTPSK</sequence>
<proteinExistence type="predicted"/>
<dbReference type="InterPro" id="IPR041519">
    <property type="entry name" value="HEPN_RiboL-PSP"/>
</dbReference>
<protein>
    <submittedName>
        <fullName evidence="2">HEPN domain-containing protein</fullName>
    </submittedName>
</protein>
<dbReference type="RefSeq" id="WP_254418088.1">
    <property type="nucleotide sequence ID" value="NZ_BAAAJB010000039.1"/>
</dbReference>